<keyword evidence="1" id="KW-0472">Membrane</keyword>
<evidence type="ECO:0008006" key="4">
    <source>
        <dbReference type="Google" id="ProtNLM"/>
    </source>
</evidence>
<name>A0A9Q1DNB6_CONCO</name>
<keyword evidence="1" id="KW-1133">Transmembrane helix</keyword>
<dbReference type="Pfam" id="PF15703">
    <property type="entry name" value="LAT2"/>
    <property type="match status" value="1"/>
</dbReference>
<dbReference type="GO" id="GO:0002764">
    <property type="term" value="P:immune response-regulating signaling pathway"/>
    <property type="evidence" value="ECO:0007669"/>
    <property type="project" value="InterPro"/>
</dbReference>
<keyword evidence="1" id="KW-0812">Transmembrane</keyword>
<evidence type="ECO:0000313" key="2">
    <source>
        <dbReference type="EMBL" id="KAJ8275700.1"/>
    </source>
</evidence>
<dbReference type="GO" id="GO:0042113">
    <property type="term" value="P:B cell activation"/>
    <property type="evidence" value="ECO:0007669"/>
    <property type="project" value="InterPro"/>
</dbReference>
<dbReference type="Proteomes" id="UP001152803">
    <property type="component" value="Unassembled WGS sequence"/>
</dbReference>
<accession>A0A9Q1DNB6</accession>
<proteinExistence type="predicted"/>
<comment type="caution">
    <text evidence="2">The sequence shown here is derived from an EMBL/GenBank/DDBJ whole genome shotgun (WGS) entry which is preliminary data.</text>
</comment>
<sequence length="195" mass="21809">MGYCADPSDKVMPELFSQQEAGLALASLVSLGVLFAMCLSCRRRTRIIREENIIYGPELVRGGQRFNVVRSTTVRLNEKPKDQPFTPRGPSEVVCAEPAAAEDQSSYQNVPKSDLGDFDSMYVNPIPNLVYQNVTSADKNKDDDTNSYENVFPTLKNAIGEDSDSSDYANADFLQEMKEEEEEPDYVNTEDQNKT</sequence>
<evidence type="ECO:0000313" key="3">
    <source>
        <dbReference type="Proteomes" id="UP001152803"/>
    </source>
</evidence>
<gene>
    <name evidence="2" type="ORF">COCON_G00074520</name>
</gene>
<feature type="transmembrane region" description="Helical" evidence="1">
    <location>
        <begin position="21"/>
        <end position="39"/>
    </location>
</feature>
<protein>
    <recommendedName>
        <fullName evidence="4">Linker for activation of T-cells family member 2</fullName>
    </recommendedName>
</protein>
<keyword evidence="3" id="KW-1185">Reference proteome</keyword>
<dbReference type="InterPro" id="IPR031428">
    <property type="entry name" value="LAT2"/>
</dbReference>
<dbReference type="AlphaFoldDB" id="A0A9Q1DNB6"/>
<evidence type="ECO:0000256" key="1">
    <source>
        <dbReference type="SAM" id="Phobius"/>
    </source>
</evidence>
<dbReference type="EMBL" id="JAFJMO010000005">
    <property type="protein sequence ID" value="KAJ8275700.1"/>
    <property type="molecule type" value="Genomic_DNA"/>
</dbReference>
<reference evidence="2" key="1">
    <citation type="journal article" date="2023" name="Science">
        <title>Genome structures resolve the early diversification of teleost fishes.</title>
        <authorList>
            <person name="Parey E."/>
            <person name="Louis A."/>
            <person name="Montfort J."/>
            <person name="Bouchez O."/>
            <person name="Roques C."/>
            <person name="Iampietro C."/>
            <person name="Lluch J."/>
            <person name="Castinel A."/>
            <person name="Donnadieu C."/>
            <person name="Desvignes T."/>
            <person name="Floi Bucao C."/>
            <person name="Jouanno E."/>
            <person name="Wen M."/>
            <person name="Mejri S."/>
            <person name="Dirks R."/>
            <person name="Jansen H."/>
            <person name="Henkel C."/>
            <person name="Chen W.J."/>
            <person name="Zahm M."/>
            <person name="Cabau C."/>
            <person name="Klopp C."/>
            <person name="Thompson A.W."/>
            <person name="Robinson-Rechavi M."/>
            <person name="Braasch I."/>
            <person name="Lecointre G."/>
            <person name="Bobe J."/>
            <person name="Postlethwait J.H."/>
            <person name="Berthelot C."/>
            <person name="Roest Crollius H."/>
            <person name="Guiguen Y."/>
        </authorList>
    </citation>
    <scope>NUCLEOTIDE SEQUENCE</scope>
    <source>
        <strain evidence="2">Concon-B</strain>
    </source>
</reference>
<organism evidence="2 3">
    <name type="scientific">Conger conger</name>
    <name type="common">Conger eel</name>
    <name type="synonym">Muraena conger</name>
    <dbReference type="NCBI Taxonomy" id="82655"/>
    <lineage>
        <taxon>Eukaryota</taxon>
        <taxon>Metazoa</taxon>
        <taxon>Chordata</taxon>
        <taxon>Craniata</taxon>
        <taxon>Vertebrata</taxon>
        <taxon>Euteleostomi</taxon>
        <taxon>Actinopterygii</taxon>
        <taxon>Neopterygii</taxon>
        <taxon>Teleostei</taxon>
        <taxon>Anguilliformes</taxon>
        <taxon>Congridae</taxon>
        <taxon>Conger</taxon>
    </lineage>
</organism>
<dbReference type="OrthoDB" id="8672596at2759"/>